<dbReference type="EMBL" id="OR159659">
    <property type="protein sequence ID" value="WKW85525.1"/>
    <property type="molecule type" value="Genomic_DNA"/>
</dbReference>
<evidence type="ECO:0000313" key="2">
    <source>
        <dbReference type="Proteomes" id="UP001654496"/>
    </source>
</evidence>
<proteinExistence type="predicted"/>
<keyword evidence="2" id="KW-1185">Reference proteome</keyword>
<reference evidence="1" key="1">
    <citation type="submission" date="2023-06" db="EMBL/GenBank/DDBJ databases">
        <authorList>
            <person name="DeJong R.J."/>
            <person name="Yoon E."/>
            <person name="Radersma M."/>
            <person name="Veenstra M."/>
            <person name="Churu J."/>
            <person name="Moleakunnel K."/>
            <person name="Weaver G."/>
            <person name="Hill E."/>
            <person name="Janvier A."/>
            <person name="Harlow L."/>
            <person name="Kramer C."/>
            <person name="Seinen K."/>
            <person name="Chen A."/>
            <person name="Minasian M."/>
            <person name="Doorn S."/>
            <person name="Dole C."/>
            <person name="Ramsey F."/>
            <person name="Nieze J."/>
            <person name="Baker A."/>
            <person name="Swierenga S."/>
            <person name="White A."/>
            <person name="Howland A."/>
            <person name="Ko C."/>
            <person name="Russell D.A."/>
            <person name="Jacobs-Sera D."/>
            <person name="Hatfull G.F."/>
        </authorList>
    </citation>
    <scope>NUCLEOTIDE SEQUENCE</scope>
</reference>
<protein>
    <submittedName>
        <fullName evidence="1">DNA binding protein</fullName>
    </submittedName>
</protein>
<evidence type="ECO:0000313" key="1">
    <source>
        <dbReference type="EMBL" id="WKW85525.1"/>
    </source>
</evidence>
<sequence>MGLATCTYRGCGNEPRVFSTVCNAHLNERREVLHSLDRVASTHRGVAAEQAKFIRSIQDARRRGATWTEIGRAIGKTRQYAQRKFAPLMQGDKE</sequence>
<name>A0ACD4UJR0_9CAUD</name>
<dbReference type="Proteomes" id="UP001654496">
    <property type="component" value="Segment"/>
</dbReference>
<accession>A0ACD4UJR0</accession>
<organism evidence="1 2">
    <name type="scientific">Rhodococcus phage Reynauld</name>
    <dbReference type="NCBI Taxonomy" id="3062845"/>
    <lineage>
        <taxon>Viruses</taxon>
        <taxon>Duplodnaviria</taxon>
        <taxon>Heunggongvirae</taxon>
        <taxon>Uroviricota</taxon>
        <taxon>Caudoviricetes</taxon>
        <taxon>Caudoviricetes incertae sedis</taxon>
        <taxon>Reynauldvirus</taxon>
        <taxon>Reynauldvirus reynauld</taxon>
    </lineage>
</organism>
<gene>
    <name evidence="1" type="primary">73</name>
    <name evidence="1" type="ORF">SEA_REYNAULD_73</name>
</gene>